<comment type="caution">
    <text evidence="1">The sequence shown here is derived from an EMBL/GenBank/DDBJ whole genome shotgun (WGS) entry which is preliminary data.</text>
</comment>
<dbReference type="EMBL" id="JARKIB010000002">
    <property type="protein sequence ID" value="KAJ7784245.1"/>
    <property type="molecule type" value="Genomic_DNA"/>
</dbReference>
<reference evidence="1" key="1">
    <citation type="submission" date="2023-03" db="EMBL/GenBank/DDBJ databases">
        <title>Massive genome expansion in bonnet fungi (Mycena s.s.) driven by repeated elements and novel gene families across ecological guilds.</title>
        <authorList>
            <consortium name="Lawrence Berkeley National Laboratory"/>
            <person name="Harder C.B."/>
            <person name="Miyauchi S."/>
            <person name="Viragh M."/>
            <person name="Kuo A."/>
            <person name="Thoen E."/>
            <person name="Andreopoulos B."/>
            <person name="Lu D."/>
            <person name="Skrede I."/>
            <person name="Drula E."/>
            <person name="Henrissat B."/>
            <person name="Morin E."/>
            <person name="Kohler A."/>
            <person name="Barry K."/>
            <person name="LaButti K."/>
            <person name="Morin E."/>
            <person name="Salamov A."/>
            <person name="Lipzen A."/>
            <person name="Mereny Z."/>
            <person name="Hegedus B."/>
            <person name="Baldrian P."/>
            <person name="Stursova M."/>
            <person name="Weitz H."/>
            <person name="Taylor A."/>
            <person name="Grigoriev I.V."/>
            <person name="Nagy L.G."/>
            <person name="Martin F."/>
            <person name="Kauserud H."/>
        </authorList>
    </citation>
    <scope>NUCLEOTIDE SEQUENCE</scope>
    <source>
        <strain evidence="1">CBHHK182m</strain>
    </source>
</reference>
<sequence>MLLPEYATPAPTLKFSPQYFTALTFTHTASLEYPRIATSRIIEGWSFNANVPATASGTLVQPGEYIPYLQDLLPISRKMEPAFAIGMRSVDIILVIDGQRTVVQYHFSKIRLLIAINNNQGAVSAGRSLVNHIVANNILSPPDLERFHDLPILSPIYGFQSARFPLWKIGCLLGETWLEEDVLNTLLELVYLQETMVCTSDPPLLILPTSFFNDLTYLVEQNPKAYSSNFHLIRRRLRALPSATVSFVTCRNDHYSGYRYQTTSSMDLHLGDSLGHAPAPGILPSIAWVLDRTGHQAPPRVRGDGIVARQGPQSGSCGIAAINFVARGTGGKADGVVWEDNVSPGLRNKSIQDLIVYHLVSTNHKAVSRAL</sequence>
<evidence type="ECO:0000313" key="2">
    <source>
        <dbReference type="Proteomes" id="UP001215598"/>
    </source>
</evidence>
<keyword evidence="2" id="KW-1185">Reference proteome</keyword>
<gene>
    <name evidence="1" type="ORF">B0H16DRAFT_1296065</name>
</gene>
<dbReference type="Proteomes" id="UP001215598">
    <property type="component" value="Unassembled WGS sequence"/>
</dbReference>
<organism evidence="1 2">
    <name type="scientific">Mycena metata</name>
    <dbReference type="NCBI Taxonomy" id="1033252"/>
    <lineage>
        <taxon>Eukaryota</taxon>
        <taxon>Fungi</taxon>
        <taxon>Dikarya</taxon>
        <taxon>Basidiomycota</taxon>
        <taxon>Agaricomycotina</taxon>
        <taxon>Agaricomycetes</taxon>
        <taxon>Agaricomycetidae</taxon>
        <taxon>Agaricales</taxon>
        <taxon>Marasmiineae</taxon>
        <taxon>Mycenaceae</taxon>
        <taxon>Mycena</taxon>
    </lineage>
</organism>
<evidence type="ECO:0000313" key="1">
    <source>
        <dbReference type="EMBL" id="KAJ7784245.1"/>
    </source>
</evidence>
<proteinExistence type="predicted"/>
<protein>
    <submittedName>
        <fullName evidence="1">Uncharacterized protein</fullName>
    </submittedName>
</protein>
<accession>A0AAD7P1U5</accession>
<name>A0AAD7P1U5_9AGAR</name>
<dbReference type="AlphaFoldDB" id="A0AAD7P1U5"/>